<evidence type="ECO:0000313" key="2">
    <source>
        <dbReference type="EMBL" id="GMH61148.1"/>
    </source>
</evidence>
<feature type="domain" description="SAC3/GANP/THP3 conserved" evidence="1">
    <location>
        <begin position="6"/>
        <end position="160"/>
    </location>
</feature>
<dbReference type="PANTHER" id="PTHR12436:SF4">
    <property type="entry name" value="LEUKOCYTE RECEPTOR CLUSTER MEMBER 8"/>
    <property type="match status" value="1"/>
</dbReference>
<dbReference type="InterPro" id="IPR045107">
    <property type="entry name" value="SAC3/GANP/THP3"/>
</dbReference>
<sequence length="236" mass="26171">YLCSQYKAIRQDLTVQRVNTAFTVNVYETHGRIALENCDLNEFNQCQTQLKSLHYDQGSKNRDEFIAYGLLYACLIKEKGSAGEEGIIKALKEVESRRSDGNLGEELSHALSVRRSLASSNFPLFFSLYLSAPKMSAYIMDHMIPTVRVLAARVMVKAFKPSLGGAAAARMVGFYTEGGNEYEDTTAEEEISRGKKFLSSCGCIIVSCGKGTEWKVDTKNSAVHPPEDNDGEEEQP</sequence>
<dbReference type="InterPro" id="IPR005062">
    <property type="entry name" value="SAC3/GANP/THP3_conserved"/>
</dbReference>
<dbReference type="Gene3D" id="1.25.40.990">
    <property type="match status" value="1"/>
</dbReference>
<dbReference type="Pfam" id="PF03399">
    <property type="entry name" value="SAC3_GANP"/>
    <property type="match status" value="1"/>
</dbReference>
<dbReference type="AlphaFoldDB" id="A0A9W7A1V2"/>
<organism evidence="2 3">
    <name type="scientific">Triparma retinervis</name>
    <dbReference type="NCBI Taxonomy" id="2557542"/>
    <lineage>
        <taxon>Eukaryota</taxon>
        <taxon>Sar</taxon>
        <taxon>Stramenopiles</taxon>
        <taxon>Ochrophyta</taxon>
        <taxon>Bolidophyceae</taxon>
        <taxon>Parmales</taxon>
        <taxon>Triparmaceae</taxon>
        <taxon>Triparma</taxon>
    </lineage>
</organism>
<protein>
    <recommendedName>
        <fullName evidence="1">SAC3/GANP/THP3 conserved domain-containing protein</fullName>
    </recommendedName>
</protein>
<dbReference type="PANTHER" id="PTHR12436">
    <property type="entry name" value="80 KDA MCM3-ASSOCIATED PROTEIN"/>
    <property type="match status" value="1"/>
</dbReference>
<accession>A0A9W7A1V2</accession>
<evidence type="ECO:0000259" key="1">
    <source>
        <dbReference type="Pfam" id="PF03399"/>
    </source>
</evidence>
<evidence type="ECO:0000313" key="3">
    <source>
        <dbReference type="Proteomes" id="UP001165082"/>
    </source>
</evidence>
<reference evidence="2" key="1">
    <citation type="submission" date="2022-07" db="EMBL/GenBank/DDBJ databases">
        <title>Genome analysis of Parmales, a sister group of diatoms, reveals the evolutionary specialization of diatoms from phago-mixotrophs to photoautotrophs.</title>
        <authorList>
            <person name="Ban H."/>
            <person name="Sato S."/>
            <person name="Yoshikawa S."/>
            <person name="Kazumasa Y."/>
            <person name="Nakamura Y."/>
            <person name="Ichinomiya M."/>
            <person name="Saitoh K."/>
            <person name="Sato N."/>
            <person name="Blanc-Mathieu R."/>
            <person name="Endo H."/>
            <person name="Kuwata A."/>
            <person name="Ogata H."/>
        </authorList>
    </citation>
    <scope>NUCLEOTIDE SEQUENCE</scope>
</reference>
<dbReference type="OrthoDB" id="199574at2759"/>
<proteinExistence type="predicted"/>
<keyword evidence="3" id="KW-1185">Reference proteome</keyword>
<dbReference type="EMBL" id="BRXZ01003752">
    <property type="protein sequence ID" value="GMH61148.1"/>
    <property type="molecule type" value="Genomic_DNA"/>
</dbReference>
<feature type="non-terminal residue" evidence="2">
    <location>
        <position position="1"/>
    </location>
</feature>
<dbReference type="GO" id="GO:0005634">
    <property type="term" value="C:nucleus"/>
    <property type="evidence" value="ECO:0007669"/>
    <property type="project" value="TreeGrafter"/>
</dbReference>
<gene>
    <name evidence="2" type="ORF">TrRE_jg8042</name>
</gene>
<name>A0A9W7A1V2_9STRA</name>
<dbReference type="Proteomes" id="UP001165082">
    <property type="component" value="Unassembled WGS sequence"/>
</dbReference>
<comment type="caution">
    <text evidence="2">The sequence shown here is derived from an EMBL/GenBank/DDBJ whole genome shotgun (WGS) entry which is preliminary data.</text>
</comment>